<keyword evidence="3" id="KW-1185">Reference proteome</keyword>
<gene>
    <name evidence="2" type="ORF">ACFQT0_28340</name>
</gene>
<protein>
    <recommendedName>
        <fullName evidence="4">Lipoprotein</fullName>
    </recommendedName>
</protein>
<organism evidence="2 3">
    <name type="scientific">Hymenobacter humi</name>
    <dbReference type="NCBI Taxonomy" id="1411620"/>
    <lineage>
        <taxon>Bacteria</taxon>
        <taxon>Pseudomonadati</taxon>
        <taxon>Bacteroidota</taxon>
        <taxon>Cytophagia</taxon>
        <taxon>Cytophagales</taxon>
        <taxon>Hymenobacteraceae</taxon>
        <taxon>Hymenobacter</taxon>
    </lineage>
</organism>
<dbReference type="Proteomes" id="UP001596513">
    <property type="component" value="Unassembled WGS sequence"/>
</dbReference>
<dbReference type="EMBL" id="JBHTEK010000004">
    <property type="protein sequence ID" value="MFC7670863.1"/>
    <property type="molecule type" value="Genomic_DNA"/>
</dbReference>
<evidence type="ECO:0000313" key="2">
    <source>
        <dbReference type="EMBL" id="MFC7670863.1"/>
    </source>
</evidence>
<reference evidence="3" key="1">
    <citation type="journal article" date="2019" name="Int. J. Syst. Evol. Microbiol.">
        <title>The Global Catalogue of Microorganisms (GCM) 10K type strain sequencing project: providing services to taxonomists for standard genome sequencing and annotation.</title>
        <authorList>
            <consortium name="The Broad Institute Genomics Platform"/>
            <consortium name="The Broad Institute Genome Sequencing Center for Infectious Disease"/>
            <person name="Wu L."/>
            <person name="Ma J."/>
        </authorList>
    </citation>
    <scope>NUCLEOTIDE SEQUENCE [LARGE SCALE GENOMIC DNA]</scope>
    <source>
        <strain evidence="3">JCM 19635</strain>
    </source>
</reference>
<proteinExistence type="predicted"/>
<evidence type="ECO:0008006" key="4">
    <source>
        <dbReference type="Google" id="ProtNLM"/>
    </source>
</evidence>
<sequence>MRIPNFSTFALAATLLLGACSKNNDEDAQPDMVVPADPGPQAPSASDRVYTSDQSSNTVSVHDPNTNQPAGRDSPG</sequence>
<feature type="region of interest" description="Disordered" evidence="1">
    <location>
        <begin position="23"/>
        <end position="76"/>
    </location>
</feature>
<feature type="compositionally biased region" description="Polar residues" evidence="1">
    <location>
        <begin position="49"/>
        <end position="69"/>
    </location>
</feature>
<comment type="caution">
    <text evidence="2">The sequence shown here is derived from an EMBL/GenBank/DDBJ whole genome shotgun (WGS) entry which is preliminary data.</text>
</comment>
<evidence type="ECO:0000313" key="3">
    <source>
        <dbReference type="Proteomes" id="UP001596513"/>
    </source>
</evidence>
<accession>A0ABW2UEU7</accession>
<dbReference type="RefSeq" id="WP_380206626.1">
    <property type="nucleotide sequence ID" value="NZ_JBHTEK010000004.1"/>
</dbReference>
<name>A0ABW2UEU7_9BACT</name>
<evidence type="ECO:0000256" key="1">
    <source>
        <dbReference type="SAM" id="MobiDB-lite"/>
    </source>
</evidence>
<dbReference type="PROSITE" id="PS51257">
    <property type="entry name" value="PROKAR_LIPOPROTEIN"/>
    <property type="match status" value="1"/>
</dbReference>